<dbReference type="Gene3D" id="1.10.10.60">
    <property type="entry name" value="Homeodomain-like"/>
    <property type="match status" value="2"/>
</dbReference>
<dbReference type="PANTHER" id="PTHR43280:SF27">
    <property type="entry name" value="TRANSCRIPTIONAL REGULATOR MTLR"/>
    <property type="match status" value="1"/>
</dbReference>
<sequence length="240" mass="27405">MMVGDMLLPYAPGQVSMIGRNVPHNWISDIDAGERLDRRDVFCQFRDEQIESLSIQFPETLPFRRLMSRSNRVIVLQGESRRRVANILEVMGEHSETDRFVDLMSILSTFVQAPDDEWNMVLDGNYAPSTRFDATGRINAVISYVNEHLSDDITVQDVAKVVVMHPNAFSRFFHATSGMRFSDLVTRLRISKACRLLVSTGLSIAQIRKEVGYSNAANFNRSFLKEVGSTPSEYRRQHRD</sequence>
<dbReference type="EMBL" id="WBVS01000001">
    <property type="protein sequence ID" value="KAB7789340.1"/>
    <property type="molecule type" value="Genomic_DNA"/>
</dbReference>
<organism evidence="5 6">
    <name type="scientific">Bifidobacterium cebidarum</name>
    <dbReference type="NCBI Taxonomy" id="2650773"/>
    <lineage>
        <taxon>Bacteria</taxon>
        <taxon>Bacillati</taxon>
        <taxon>Actinomycetota</taxon>
        <taxon>Actinomycetes</taxon>
        <taxon>Bifidobacteriales</taxon>
        <taxon>Bifidobacteriaceae</taxon>
        <taxon>Bifidobacterium</taxon>
    </lineage>
</organism>
<proteinExistence type="predicted"/>
<dbReference type="PRINTS" id="PR00032">
    <property type="entry name" value="HTHARAC"/>
</dbReference>
<dbReference type="SUPFAM" id="SSF46689">
    <property type="entry name" value="Homeodomain-like"/>
    <property type="match status" value="2"/>
</dbReference>
<dbReference type="InterPro" id="IPR018060">
    <property type="entry name" value="HTH_AraC"/>
</dbReference>
<keyword evidence="6" id="KW-1185">Reference proteome</keyword>
<feature type="domain" description="HTH araC/xylS-type" evidence="4">
    <location>
        <begin position="139"/>
        <end position="237"/>
    </location>
</feature>
<reference evidence="5 6" key="1">
    <citation type="submission" date="2019-09" db="EMBL/GenBank/DDBJ databases">
        <title>Characterization of the phylogenetic diversity of two novel species belonging to the genus Bifidobacterium: Bifidobacterium cebidarum sp. nov. and Bifidobacterium leontopitheci sp. nov.</title>
        <authorList>
            <person name="Lugli G.A."/>
            <person name="Duranti S."/>
            <person name="Milani C."/>
            <person name="Turroni F."/>
            <person name="Ventura M."/>
        </authorList>
    </citation>
    <scope>NUCLEOTIDE SEQUENCE [LARGE SCALE GENOMIC DNA]</scope>
    <source>
        <strain evidence="5 6">LMG 31469</strain>
    </source>
</reference>
<dbReference type="PANTHER" id="PTHR43280">
    <property type="entry name" value="ARAC-FAMILY TRANSCRIPTIONAL REGULATOR"/>
    <property type="match status" value="1"/>
</dbReference>
<dbReference type="InterPro" id="IPR020449">
    <property type="entry name" value="Tscrpt_reg_AraC-type_HTH"/>
</dbReference>
<protein>
    <submittedName>
        <fullName evidence="5">AraC family transcriptional regulator</fullName>
    </submittedName>
</protein>
<dbReference type="InterPro" id="IPR009057">
    <property type="entry name" value="Homeodomain-like_sf"/>
</dbReference>
<comment type="caution">
    <text evidence="5">The sequence shown here is derived from an EMBL/GenBank/DDBJ whole genome shotgun (WGS) entry which is preliminary data.</text>
</comment>
<dbReference type="AlphaFoldDB" id="A0A6I1GCI7"/>
<gene>
    <name evidence="5" type="ORF">F7D08_0292</name>
</gene>
<dbReference type="SMART" id="SM00342">
    <property type="entry name" value="HTH_ARAC"/>
    <property type="match status" value="1"/>
</dbReference>
<evidence type="ECO:0000259" key="4">
    <source>
        <dbReference type="PROSITE" id="PS01124"/>
    </source>
</evidence>
<dbReference type="GO" id="GO:0003700">
    <property type="term" value="F:DNA-binding transcription factor activity"/>
    <property type="evidence" value="ECO:0007669"/>
    <property type="project" value="InterPro"/>
</dbReference>
<accession>A0A6I1GCI7</accession>
<dbReference type="Proteomes" id="UP000468413">
    <property type="component" value="Unassembled WGS sequence"/>
</dbReference>
<evidence type="ECO:0000313" key="5">
    <source>
        <dbReference type="EMBL" id="KAB7789340.1"/>
    </source>
</evidence>
<evidence type="ECO:0000256" key="2">
    <source>
        <dbReference type="ARBA" id="ARBA00023125"/>
    </source>
</evidence>
<evidence type="ECO:0000313" key="6">
    <source>
        <dbReference type="Proteomes" id="UP000468413"/>
    </source>
</evidence>
<evidence type="ECO:0000256" key="3">
    <source>
        <dbReference type="ARBA" id="ARBA00023163"/>
    </source>
</evidence>
<evidence type="ECO:0000256" key="1">
    <source>
        <dbReference type="ARBA" id="ARBA00023015"/>
    </source>
</evidence>
<keyword evidence="3" id="KW-0804">Transcription</keyword>
<dbReference type="PROSITE" id="PS01124">
    <property type="entry name" value="HTH_ARAC_FAMILY_2"/>
    <property type="match status" value="1"/>
</dbReference>
<name>A0A6I1GCI7_9BIFI</name>
<keyword evidence="1" id="KW-0805">Transcription regulation</keyword>
<keyword evidence="2" id="KW-0238">DNA-binding</keyword>
<dbReference type="GO" id="GO:0043565">
    <property type="term" value="F:sequence-specific DNA binding"/>
    <property type="evidence" value="ECO:0007669"/>
    <property type="project" value="InterPro"/>
</dbReference>
<dbReference type="Pfam" id="PF12833">
    <property type="entry name" value="HTH_18"/>
    <property type="match status" value="1"/>
</dbReference>